<reference evidence="3" key="2">
    <citation type="submission" date="2023-06" db="EMBL/GenBank/DDBJ databases">
        <authorList>
            <person name="Swenson N.G."/>
            <person name="Wegrzyn J.L."/>
            <person name="Mcevoy S.L."/>
        </authorList>
    </citation>
    <scope>NUCLEOTIDE SEQUENCE</scope>
    <source>
        <strain evidence="3">NS2018</strain>
        <tissue evidence="3">Leaf</tissue>
    </source>
</reference>
<evidence type="ECO:0000256" key="1">
    <source>
        <dbReference type="SAM" id="MobiDB-lite"/>
    </source>
</evidence>
<accession>A0AA39RNP3</accession>
<comment type="caution">
    <text evidence="3">The sequence shown here is derived from an EMBL/GenBank/DDBJ whole genome shotgun (WGS) entry which is preliminary data.</text>
</comment>
<evidence type="ECO:0000313" key="4">
    <source>
        <dbReference type="Proteomes" id="UP001168877"/>
    </source>
</evidence>
<protein>
    <recommendedName>
        <fullName evidence="2">HAT C-terminal dimerisation domain-containing protein</fullName>
    </recommendedName>
</protein>
<proteinExistence type="predicted"/>
<dbReference type="Proteomes" id="UP001168877">
    <property type="component" value="Unassembled WGS sequence"/>
</dbReference>
<feature type="region of interest" description="Disordered" evidence="1">
    <location>
        <begin position="197"/>
        <end position="218"/>
    </location>
</feature>
<dbReference type="AlphaFoldDB" id="A0AA39RNP3"/>
<organism evidence="3 4">
    <name type="scientific">Acer saccharum</name>
    <name type="common">Sugar maple</name>
    <dbReference type="NCBI Taxonomy" id="4024"/>
    <lineage>
        <taxon>Eukaryota</taxon>
        <taxon>Viridiplantae</taxon>
        <taxon>Streptophyta</taxon>
        <taxon>Embryophyta</taxon>
        <taxon>Tracheophyta</taxon>
        <taxon>Spermatophyta</taxon>
        <taxon>Magnoliopsida</taxon>
        <taxon>eudicotyledons</taxon>
        <taxon>Gunneridae</taxon>
        <taxon>Pentapetalae</taxon>
        <taxon>rosids</taxon>
        <taxon>malvids</taxon>
        <taxon>Sapindales</taxon>
        <taxon>Sapindaceae</taxon>
        <taxon>Hippocastanoideae</taxon>
        <taxon>Acereae</taxon>
        <taxon>Acer</taxon>
    </lineage>
</organism>
<gene>
    <name evidence="3" type="ORF">LWI29_031120</name>
</gene>
<evidence type="ECO:0000313" key="3">
    <source>
        <dbReference type="EMBL" id="KAK0577309.1"/>
    </source>
</evidence>
<dbReference type="SUPFAM" id="SSF53098">
    <property type="entry name" value="Ribonuclease H-like"/>
    <property type="match status" value="1"/>
</dbReference>
<dbReference type="InterPro" id="IPR012337">
    <property type="entry name" value="RNaseH-like_sf"/>
</dbReference>
<sequence>MVFDPRHKLQSLSYYLEGYYGKDGLNIEYDVEACCDRVKKLLYDLYDEYVTFYGSGTPNVDVTRTKTAFQPPSFSSGFMNLGYIMFSKKNKKPRCSSSSSGSHAELESYLASSCDFPEEFELLKYWSDATKYYPILAMIAKNIFSTPVSTVAVEQEFSAGGNILDEKRSCLTPKALQIQVCVDDWTKAEYRQQELQQEPTYDFFKEDEPEAGEGSGAS</sequence>
<feature type="domain" description="HAT C-terminal dimerisation" evidence="2">
    <location>
        <begin position="105"/>
        <end position="185"/>
    </location>
</feature>
<dbReference type="PANTHER" id="PTHR23272:SF184">
    <property type="entry name" value="OS03G0311250 PROTEIN"/>
    <property type="match status" value="1"/>
</dbReference>
<dbReference type="EMBL" id="JAUESC010000386">
    <property type="protein sequence ID" value="KAK0577309.1"/>
    <property type="molecule type" value="Genomic_DNA"/>
</dbReference>
<dbReference type="GO" id="GO:0046983">
    <property type="term" value="F:protein dimerization activity"/>
    <property type="evidence" value="ECO:0007669"/>
    <property type="project" value="InterPro"/>
</dbReference>
<evidence type="ECO:0000259" key="2">
    <source>
        <dbReference type="Pfam" id="PF05699"/>
    </source>
</evidence>
<dbReference type="PANTHER" id="PTHR23272">
    <property type="entry name" value="BED FINGER-RELATED"/>
    <property type="match status" value="1"/>
</dbReference>
<name>A0AA39RNP3_ACESA</name>
<reference evidence="3" key="1">
    <citation type="journal article" date="2022" name="Plant J.">
        <title>Strategies of tolerance reflected in two North American maple genomes.</title>
        <authorList>
            <person name="McEvoy S.L."/>
            <person name="Sezen U.U."/>
            <person name="Trouern-Trend A."/>
            <person name="McMahon S.M."/>
            <person name="Schaberg P.G."/>
            <person name="Yang J."/>
            <person name="Wegrzyn J.L."/>
            <person name="Swenson N.G."/>
        </authorList>
    </citation>
    <scope>NUCLEOTIDE SEQUENCE</scope>
    <source>
        <strain evidence="3">NS2018</strain>
    </source>
</reference>
<keyword evidence="4" id="KW-1185">Reference proteome</keyword>
<dbReference type="InterPro" id="IPR008906">
    <property type="entry name" value="HATC_C_dom"/>
</dbReference>
<dbReference type="Pfam" id="PF05699">
    <property type="entry name" value="Dimer_Tnp_hAT"/>
    <property type="match status" value="1"/>
</dbReference>